<feature type="repeat" description="WD" evidence="3">
    <location>
        <begin position="959"/>
        <end position="988"/>
    </location>
</feature>
<name>A0A8H2X7L8_9AGAM</name>
<evidence type="ECO:0000256" key="4">
    <source>
        <dbReference type="SAM" id="MobiDB-lite"/>
    </source>
</evidence>
<dbReference type="InterPro" id="IPR015943">
    <property type="entry name" value="WD40/YVTN_repeat-like_dom_sf"/>
</dbReference>
<dbReference type="PROSITE" id="PS50837">
    <property type="entry name" value="NACHT"/>
    <property type="match status" value="1"/>
</dbReference>
<feature type="repeat" description="WD" evidence="3">
    <location>
        <begin position="775"/>
        <end position="807"/>
    </location>
</feature>
<evidence type="ECO:0000313" key="6">
    <source>
        <dbReference type="EMBL" id="CAE6416273.1"/>
    </source>
</evidence>
<dbReference type="Gene3D" id="2.130.10.10">
    <property type="entry name" value="YVTN repeat-like/Quinoprotein amine dehydrogenase"/>
    <property type="match status" value="3"/>
</dbReference>
<gene>
    <name evidence="6" type="ORF">RDB_LOCUS33512</name>
</gene>
<feature type="compositionally biased region" description="Low complexity" evidence="4">
    <location>
        <begin position="31"/>
        <end position="44"/>
    </location>
</feature>
<accession>A0A8H2X7L8</accession>
<dbReference type="EMBL" id="CAJMWW010000069">
    <property type="protein sequence ID" value="CAE6416273.1"/>
    <property type="molecule type" value="Genomic_DNA"/>
</dbReference>
<dbReference type="Pfam" id="PF07676">
    <property type="entry name" value="PD40"/>
    <property type="match status" value="1"/>
</dbReference>
<dbReference type="Pfam" id="PF24883">
    <property type="entry name" value="NPHP3_N"/>
    <property type="match status" value="1"/>
</dbReference>
<dbReference type="SUPFAM" id="SSF52540">
    <property type="entry name" value="P-loop containing nucleoside triphosphate hydrolases"/>
    <property type="match status" value="1"/>
</dbReference>
<proteinExistence type="predicted"/>
<dbReference type="SMART" id="SM00320">
    <property type="entry name" value="WD40"/>
    <property type="match status" value="9"/>
</dbReference>
<dbReference type="InterPro" id="IPR050349">
    <property type="entry name" value="WD_LIS1/nudF_dynein_reg"/>
</dbReference>
<evidence type="ECO:0000256" key="2">
    <source>
        <dbReference type="ARBA" id="ARBA00022737"/>
    </source>
</evidence>
<dbReference type="InterPro" id="IPR001680">
    <property type="entry name" value="WD40_rpt"/>
</dbReference>
<feature type="domain" description="NACHT" evidence="5">
    <location>
        <begin position="133"/>
        <end position="278"/>
    </location>
</feature>
<feature type="region of interest" description="Disordered" evidence="4">
    <location>
        <begin position="1"/>
        <end position="45"/>
    </location>
</feature>
<feature type="compositionally biased region" description="Polar residues" evidence="4">
    <location>
        <begin position="13"/>
        <end position="23"/>
    </location>
</feature>
<protein>
    <recommendedName>
        <fullName evidence="5">NACHT domain-containing protein</fullName>
    </recommendedName>
</protein>
<dbReference type="InterPro" id="IPR011047">
    <property type="entry name" value="Quinoprotein_ADH-like_sf"/>
</dbReference>
<evidence type="ECO:0000256" key="3">
    <source>
        <dbReference type="PROSITE-ProRule" id="PRU00221"/>
    </source>
</evidence>
<evidence type="ECO:0000313" key="7">
    <source>
        <dbReference type="Proteomes" id="UP000663841"/>
    </source>
</evidence>
<reference evidence="6" key="1">
    <citation type="submission" date="2021-01" db="EMBL/GenBank/DDBJ databases">
        <authorList>
            <person name="Kaushik A."/>
        </authorList>
    </citation>
    <scope>NUCLEOTIDE SEQUENCE</scope>
    <source>
        <strain evidence="6">AG3-T5</strain>
    </source>
</reference>
<dbReference type="Pfam" id="PF00400">
    <property type="entry name" value="WD40"/>
    <property type="match status" value="5"/>
</dbReference>
<dbReference type="InterPro" id="IPR007111">
    <property type="entry name" value="NACHT_NTPase"/>
</dbReference>
<comment type="caution">
    <text evidence="6">The sequence shown here is derived from an EMBL/GenBank/DDBJ whole genome shotgun (WGS) entry which is preliminary data.</text>
</comment>
<dbReference type="Gene3D" id="3.40.50.300">
    <property type="entry name" value="P-loop containing nucleotide triphosphate hydrolases"/>
    <property type="match status" value="1"/>
</dbReference>
<sequence length="1374" mass="152231">MSSRDKFRKLGSNAKSPISQTTQGNGGAHAGPSQPSSTTGSGTPHRWAHLRTFVKALEQVARPLPPLKAAISELAESLGTHDENRLNRLALPLSACYNSAQAIELKRGPCTEGTRVDLLGQMLGWIKSSSPGSVYWMSGMAGTGKTTIAYSLCEELNANRQLGASFFCSRLLPECRDVNLIIPSIAYQLAHSSYPFQFVLAGVLEKDPDVHTRLPQLQFDTLLAQPLFEVKDTLADNLVVVIDALDECDNKESTSRILDMILMKALDLPIKFIVSSRPEPEIRDEMVKQRNQPDSRVVLHELDRDSVQVDIETYLRATLAQMKPTEEQISKLVEHSGILFIYAATAVRYVSYDKFSRNPHTRLANILESSSQSENKHKDIDELYTTVLRAALDDPNLDSEEKNDMRLVLKTVICAQEPLTVDILSRLLRTNDTDRVNVALRPLWSLLHISGASELVTTLHASFPDYMLDLGRSKQYHCDQRIHNQTIAHLCFECFGDVRPQFNICGLRSSYVPDSEVEGLEERVKNAISAELFYVSRYWAAHLQYTPGPPDLIRQLEEFLSTRLLLWMEVMNLKKCTGSMPEILWLIKKWGAVSRVESLTGLSTDRSIQKRSIEPELDALIHDAWRFISTFAFGAVSDSTPHIYTSMLPFWPEFGPVAKHYTRSVQGLINPEGTALSRQEHALLATWSFDGYTSSPVFSPDGSRIAVGVGNRICLLDSSTGRTILPPFEVPQGHWNSFAVAMIQFSPDGSLILASDHTTVYAWSTHSGKIVLGPFKGAHREISQVAFSPDGASVISLSSRRVIRIWDAFGGERTIDRPDYDGIHITTASISCSSGKQCIVFGYSQGILVYDSQGVWTRRTLSTDNSDRFLGLSQVKISPNSARVAAVQNDSIYIWDLETGKLVLGPLNNKSQVWSISFSPDGFYLISTSSNAICVWDLRNGNLILGPLKEYASLRSPCFSPDSAYIICATGDRRLCLWDFRSSTRVTLDPLQGHTSSVFSVNFSPDGGRLISRSSDRATATACVWNAESGEMVLGPLELSPRAPLAAFSPEGSRIIMQGKYGLVFLDSQTGNITVGPFNAIHNPSVAFSPDGARIAISQSAPPQVFYTSGNRAHYVWIVSVDTGKTLCSICLQHEGYLASPSFTPDGACIRIYSRGQSSPPEDDRIYVYDAHSGKLLNDKVHETPLGKLSPDGTQIISCFRSRVIVYDIKTGQKVFRSLEGHTNEYGPYGFSSDCTHIVYADIGRANIWNIGTGQRVLGPLTWHTSTICSITFSPDDTRVVSGSQDQTIRVTDIQKNPALTPGSSPDDFGEWVLRKDGWVVDDSSKLLVWIPPNLRTSLMFPRTKLLISRRGQLRLNFEGAYIGESWAKCYRSV</sequence>
<dbReference type="InterPro" id="IPR056884">
    <property type="entry name" value="NPHP3-like_N"/>
</dbReference>
<evidence type="ECO:0000259" key="5">
    <source>
        <dbReference type="PROSITE" id="PS50837"/>
    </source>
</evidence>
<dbReference type="SUPFAM" id="SSF50998">
    <property type="entry name" value="Quinoprotein alcohol dehydrogenase-like"/>
    <property type="match status" value="2"/>
</dbReference>
<organism evidence="6 7">
    <name type="scientific">Rhizoctonia solani</name>
    <dbReference type="NCBI Taxonomy" id="456999"/>
    <lineage>
        <taxon>Eukaryota</taxon>
        <taxon>Fungi</taxon>
        <taxon>Dikarya</taxon>
        <taxon>Basidiomycota</taxon>
        <taxon>Agaricomycotina</taxon>
        <taxon>Agaricomycetes</taxon>
        <taxon>Cantharellales</taxon>
        <taxon>Ceratobasidiaceae</taxon>
        <taxon>Rhizoctonia</taxon>
    </lineage>
</organism>
<keyword evidence="2" id="KW-0677">Repeat</keyword>
<dbReference type="InterPro" id="IPR011659">
    <property type="entry name" value="WD40"/>
</dbReference>
<dbReference type="InterPro" id="IPR027417">
    <property type="entry name" value="P-loop_NTPase"/>
</dbReference>
<dbReference type="PANTHER" id="PTHR44129">
    <property type="entry name" value="WD REPEAT-CONTAINING PROTEIN POP1"/>
    <property type="match status" value="1"/>
</dbReference>
<feature type="repeat" description="WD" evidence="3">
    <location>
        <begin position="1261"/>
        <end position="1302"/>
    </location>
</feature>
<feature type="repeat" description="WD" evidence="3">
    <location>
        <begin position="991"/>
        <end position="1017"/>
    </location>
</feature>
<dbReference type="PROSITE" id="PS50294">
    <property type="entry name" value="WD_REPEATS_REGION"/>
    <property type="match status" value="2"/>
</dbReference>
<dbReference type="Proteomes" id="UP000663841">
    <property type="component" value="Unassembled WGS sequence"/>
</dbReference>
<keyword evidence="1 3" id="KW-0853">WD repeat</keyword>
<dbReference type="PROSITE" id="PS50082">
    <property type="entry name" value="WD_REPEATS_2"/>
    <property type="match status" value="4"/>
</dbReference>
<evidence type="ECO:0000256" key="1">
    <source>
        <dbReference type="ARBA" id="ARBA00022574"/>
    </source>
</evidence>